<evidence type="ECO:0000313" key="5">
    <source>
        <dbReference type="Proteomes" id="UP001160334"/>
    </source>
</evidence>
<feature type="region of interest" description="Disordered" evidence="1">
    <location>
        <begin position="1"/>
        <end position="155"/>
    </location>
</feature>
<dbReference type="EMBL" id="JARXVC010000024">
    <property type="protein sequence ID" value="MDH6284568.1"/>
    <property type="molecule type" value="Genomic_DNA"/>
</dbReference>
<feature type="transmembrane region" description="Helical" evidence="2">
    <location>
        <begin position="159"/>
        <end position="178"/>
    </location>
</feature>
<evidence type="ECO:0000259" key="3">
    <source>
        <dbReference type="Pfam" id="PF26527"/>
    </source>
</evidence>
<feature type="region of interest" description="Disordered" evidence="1">
    <location>
        <begin position="198"/>
        <end position="221"/>
    </location>
</feature>
<evidence type="ECO:0000256" key="1">
    <source>
        <dbReference type="SAM" id="MobiDB-lite"/>
    </source>
</evidence>
<gene>
    <name evidence="4" type="ORF">M2280_005829</name>
</gene>
<name>A0ABT6MJS0_9NOCA</name>
<organism evidence="4 5">
    <name type="scientific">Prescottella agglutinans</name>
    <dbReference type="NCBI Taxonomy" id="1644129"/>
    <lineage>
        <taxon>Bacteria</taxon>
        <taxon>Bacillati</taxon>
        <taxon>Actinomycetota</taxon>
        <taxon>Actinomycetes</taxon>
        <taxon>Mycobacteriales</taxon>
        <taxon>Nocardiaceae</taxon>
        <taxon>Prescottella</taxon>
    </lineage>
</organism>
<protein>
    <recommendedName>
        <fullName evidence="3">DUF8176 domain-containing protein</fullName>
    </recommendedName>
</protein>
<evidence type="ECO:0000313" key="4">
    <source>
        <dbReference type="EMBL" id="MDH6284568.1"/>
    </source>
</evidence>
<keyword evidence="2" id="KW-1133">Transmembrane helix</keyword>
<evidence type="ECO:0000256" key="2">
    <source>
        <dbReference type="SAM" id="Phobius"/>
    </source>
</evidence>
<dbReference type="Proteomes" id="UP001160334">
    <property type="component" value="Unassembled WGS sequence"/>
</dbReference>
<dbReference type="Pfam" id="PF26527">
    <property type="entry name" value="DUF8176"/>
    <property type="match status" value="1"/>
</dbReference>
<keyword evidence="2" id="KW-0472">Membrane</keyword>
<dbReference type="InterPro" id="IPR058489">
    <property type="entry name" value="DUF8176"/>
</dbReference>
<feature type="compositionally biased region" description="Basic and acidic residues" evidence="1">
    <location>
        <begin position="123"/>
        <end position="134"/>
    </location>
</feature>
<accession>A0ABT6MJS0</accession>
<comment type="caution">
    <text evidence="4">The sequence shown here is derived from an EMBL/GenBank/DDBJ whole genome shotgun (WGS) entry which is preliminary data.</text>
</comment>
<feature type="domain" description="DUF8176" evidence="3">
    <location>
        <begin position="206"/>
        <end position="316"/>
    </location>
</feature>
<feature type="compositionally biased region" description="Polar residues" evidence="1">
    <location>
        <begin position="13"/>
        <end position="22"/>
    </location>
</feature>
<reference evidence="4 5" key="1">
    <citation type="submission" date="2023-04" db="EMBL/GenBank/DDBJ databases">
        <title>Forest soil microbial communities from Buena Vista Peninsula, Colon Province, Panama.</title>
        <authorList>
            <person name="Bouskill N."/>
        </authorList>
    </citation>
    <scope>NUCLEOTIDE SEQUENCE [LARGE SCALE GENOMIC DNA]</scope>
    <source>
        <strain evidence="4 5">CFH S0262</strain>
    </source>
</reference>
<keyword evidence="5" id="KW-1185">Reference proteome</keyword>
<sequence length="328" mass="34473">MPRGRMEPEADINTANPAVSQMQDEDWGGSDEWNSDWAASSEFGDDFVQDEHPVTPALEPPVVPAEDTEATAVIPVVAPEATEWTSNDPLPIAPDPYPGPEAGHWRNEPPRGAAEFDSSADPYHYDEPEPDSRFPTDAYLRTPQKPTRSAAGKQRSRRIVGGLVAGIAVVAVGAVVAINGSGKSDTDTTASVAKTTAAVTSTSSAPSTVASAPGPGDTKTGPGVILGFDDAYYIKRNGAAAADFLVPSQNNPATAAAIQTDIDRLDPGIKHSIVVTSTGAENVYNVKLGLTTPDGVTHDYHQQYTVVSTSGRFYIANKLNCDSVCPTP</sequence>
<feature type="compositionally biased region" description="Low complexity" evidence="1">
    <location>
        <begin position="198"/>
        <end position="213"/>
    </location>
</feature>
<dbReference type="RefSeq" id="WP_280763784.1">
    <property type="nucleotide sequence ID" value="NZ_JARXVC010000024.1"/>
</dbReference>
<keyword evidence="2" id="KW-0812">Transmembrane</keyword>
<proteinExistence type="predicted"/>